<dbReference type="Pfam" id="PF05041">
    <property type="entry name" value="Pecanex_C"/>
    <property type="match status" value="1"/>
</dbReference>
<keyword evidence="3 6" id="KW-0812">Transmembrane</keyword>
<accession>A0ABQ9F1D7</accession>
<feature type="transmembrane region" description="Helical" evidence="6">
    <location>
        <begin position="589"/>
        <end position="611"/>
    </location>
</feature>
<dbReference type="Proteomes" id="UP001217089">
    <property type="component" value="Unassembled WGS sequence"/>
</dbReference>
<dbReference type="EMBL" id="JARBDR010000657">
    <property type="protein sequence ID" value="KAJ8309343.1"/>
    <property type="molecule type" value="Genomic_DNA"/>
</dbReference>
<feature type="transmembrane region" description="Helical" evidence="6">
    <location>
        <begin position="173"/>
        <end position="195"/>
    </location>
</feature>
<feature type="domain" description="Pecanex C-terminal" evidence="7">
    <location>
        <begin position="1090"/>
        <end position="1259"/>
    </location>
</feature>
<protein>
    <recommendedName>
        <fullName evidence="6">Pecanex-like protein</fullName>
    </recommendedName>
</protein>
<name>A0ABQ9F1D7_TEGGR</name>
<feature type="transmembrane region" description="Helical" evidence="6">
    <location>
        <begin position="247"/>
        <end position="272"/>
    </location>
</feature>
<feature type="transmembrane region" description="Helical" evidence="6">
    <location>
        <begin position="494"/>
        <end position="514"/>
    </location>
</feature>
<keyword evidence="9" id="KW-1185">Reference proteome</keyword>
<gene>
    <name evidence="8" type="ORF">KUTeg_014217</name>
</gene>
<evidence type="ECO:0000256" key="1">
    <source>
        <dbReference type="ARBA" id="ARBA00004141"/>
    </source>
</evidence>
<feature type="transmembrane region" description="Helical" evidence="6">
    <location>
        <begin position="142"/>
        <end position="161"/>
    </location>
</feature>
<feature type="transmembrane region" description="Helical" evidence="6">
    <location>
        <begin position="321"/>
        <end position="341"/>
    </location>
</feature>
<feature type="transmembrane region" description="Helical" evidence="6">
    <location>
        <begin position="216"/>
        <end position="235"/>
    </location>
</feature>
<evidence type="ECO:0000256" key="4">
    <source>
        <dbReference type="ARBA" id="ARBA00022989"/>
    </source>
</evidence>
<evidence type="ECO:0000256" key="6">
    <source>
        <dbReference type="RuleBase" id="RU367089"/>
    </source>
</evidence>
<keyword evidence="4 6" id="KW-1133">Transmembrane helix</keyword>
<feature type="transmembrane region" description="Helical" evidence="6">
    <location>
        <begin position="292"/>
        <end position="309"/>
    </location>
</feature>
<evidence type="ECO:0000256" key="5">
    <source>
        <dbReference type="ARBA" id="ARBA00023136"/>
    </source>
</evidence>
<comment type="similarity">
    <text evidence="2 6">Belongs to the pecanex family.</text>
</comment>
<evidence type="ECO:0000256" key="2">
    <source>
        <dbReference type="ARBA" id="ARBA00010170"/>
    </source>
</evidence>
<evidence type="ECO:0000313" key="8">
    <source>
        <dbReference type="EMBL" id="KAJ8309343.1"/>
    </source>
</evidence>
<dbReference type="InterPro" id="IPR039797">
    <property type="entry name" value="Pecanex"/>
</dbReference>
<reference evidence="8 9" key="1">
    <citation type="submission" date="2022-12" db="EMBL/GenBank/DDBJ databases">
        <title>Chromosome-level genome of Tegillarca granosa.</title>
        <authorList>
            <person name="Kim J."/>
        </authorList>
    </citation>
    <scope>NUCLEOTIDE SEQUENCE [LARGE SCALE GENOMIC DNA]</scope>
    <source>
        <strain evidence="8">Teg-2019</strain>
        <tissue evidence="8">Adductor muscle</tissue>
    </source>
</reference>
<feature type="transmembrane region" description="Helical" evidence="6">
    <location>
        <begin position="462"/>
        <end position="482"/>
    </location>
</feature>
<sequence length="1267" mass="143817">MGTGIPLLNEYKQEFFWKRFPQTVLGGPKLRLGYDAPVYVYLNQAILFILPFLIGGIFTLFVELNVLQDYIAVIVYGVTMFLFVLLAQIITTVVQEKMDPDIPYPTKKKNLLAEEDEVDFFSCCGVETFEFVIPKKKFKINIVIHALVSGPMCGLGMWYLLPVTLNNLYYDNLGVTIVLFCFGWFTLLVAQYPLTVGAPPEPAAYRTLDRWEFMPVMRPFYVYLCITFDLLYRYLSTVFLTSDQALHIVFSFLPLVWTLGLLPPLDALLFWFLEQIHVFLLGGSPLASNIRVLVLFTVSVGVYLTAYFIPVSLGTVLVSALMGYILSLDLGGLGSQLYFILRTRNKVSNDEQGTVIIGKASGFLWKWGIFEFLYHFIMLAIVGVVSGLLNYNSNSFSSDAWKGLGYTIIGLCVVEKILRDIQSVYIVFGLWRNMLFPNSSRSSRLFKHRKRQLQIIGFIRRFLVNWVSPLLMLSYLSILITSSNPTVVSATSHLGTYTAVWYTFGIVRVFRWIWQGTVNSLMELSITHIILVSLPTNTTVIEYGVPILSLIIGLCRDRAFQFMNKFYFLVTVLLSSWTDKKQRRGSTAAIIFLSIVFLPVIIGILVAASAISAPLLPIFTLPLFFIAFPRPTKFWPEPVGASANVNADTMFYRQLAPKLSKTLRKGFANGSLGEPNPGNHYLVRFEDRLVWLMVLERGNGYCTVNIKGLELQETSCHTAEAARIDDIFEVAFEGEENRNCCGGFNKYPLHTLMPLDAAEVMAYSDARNVLTGIIDNPDAKQVVRNFFIKSLVWVILHHVNKLKMKEQHKKDYSSKENVTKKNNEKVEMEEINHNRETSNNNVSSNTAQHKVIEPVVVIKKTPDFTATEKRPPSSRSVKRKTSWSSVNSFTDSIFSDDGFFDSIAKSKNKNIALKKEEPRKSLSPVLFGGPVKTKTNTVGDEIDDLIEDLDFGLPALDITKPKPTPQATTFGKTPIKKQTFGNSIYKPVTNLAGSPDFKCPYSVHVSLPQRWRELPVEYSQLSKFLSRFPKEWYKYVLETLDWSTTGQPGQKVSSEVASDDTLMDCYAQLIMACYSIFDSEGDSHNSANYLYNCYIGNIPWNAMLDWLSEDSELHNLVVKAYRYGFKMMIDQLLFGEMSSNMELQESLEEYDRDWYIGLEKDEEWKKAVLESRPNLFSLGYNKQHGTYSSRNLTLQGTTVHIGRLNSEVVRGQWSNLSLELIYFTNDDEERYSIQAHPVILRNLTVQSADPPLGYPIFSSEPISIPTL</sequence>
<dbReference type="InterPro" id="IPR007735">
    <property type="entry name" value="Pecanex_C"/>
</dbReference>
<organism evidence="8 9">
    <name type="scientific">Tegillarca granosa</name>
    <name type="common">Malaysian cockle</name>
    <name type="synonym">Anadara granosa</name>
    <dbReference type="NCBI Taxonomy" id="220873"/>
    <lineage>
        <taxon>Eukaryota</taxon>
        <taxon>Metazoa</taxon>
        <taxon>Spiralia</taxon>
        <taxon>Lophotrochozoa</taxon>
        <taxon>Mollusca</taxon>
        <taxon>Bivalvia</taxon>
        <taxon>Autobranchia</taxon>
        <taxon>Pteriomorphia</taxon>
        <taxon>Arcoida</taxon>
        <taxon>Arcoidea</taxon>
        <taxon>Arcidae</taxon>
        <taxon>Tegillarca</taxon>
    </lineage>
</organism>
<evidence type="ECO:0000313" key="9">
    <source>
        <dbReference type="Proteomes" id="UP001217089"/>
    </source>
</evidence>
<comment type="caution">
    <text evidence="8">The sequence shown here is derived from an EMBL/GenBank/DDBJ whole genome shotgun (WGS) entry which is preliminary data.</text>
</comment>
<comment type="subcellular location">
    <subcellularLocation>
        <location evidence="1 6">Membrane</location>
        <topology evidence="1 6">Multi-pass membrane protein</topology>
    </subcellularLocation>
</comment>
<dbReference type="PANTHER" id="PTHR12372:SF6">
    <property type="entry name" value="PECANEX-LIKE PROTEIN 4"/>
    <property type="match status" value="1"/>
</dbReference>
<feature type="transmembrane region" description="Helical" evidence="6">
    <location>
        <begin position="70"/>
        <end position="94"/>
    </location>
</feature>
<evidence type="ECO:0000259" key="7">
    <source>
        <dbReference type="Pfam" id="PF05041"/>
    </source>
</evidence>
<feature type="transmembrane region" description="Helical" evidence="6">
    <location>
        <begin position="372"/>
        <end position="391"/>
    </location>
</feature>
<evidence type="ECO:0000256" key="3">
    <source>
        <dbReference type="ARBA" id="ARBA00022692"/>
    </source>
</evidence>
<keyword evidence="5 6" id="KW-0472">Membrane</keyword>
<dbReference type="PANTHER" id="PTHR12372">
    <property type="entry name" value="PECANEX"/>
    <property type="match status" value="1"/>
</dbReference>
<proteinExistence type="inferred from homology"/>
<feature type="transmembrane region" description="Helical" evidence="6">
    <location>
        <begin position="38"/>
        <end position="58"/>
    </location>
</feature>